<keyword evidence="11 14" id="KW-0472">Membrane</keyword>
<evidence type="ECO:0000256" key="6">
    <source>
        <dbReference type="ARBA" id="ARBA00022737"/>
    </source>
</evidence>
<keyword evidence="3" id="KW-0813">Transport</keyword>
<dbReference type="Gene3D" id="1.20.1560.10">
    <property type="entry name" value="ABC transporter type 1, transmembrane domain"/>
    <property type="match status" value="2"/>
</dbReference>
<gene>
    <name evidence="17" type="ORF">mMyoMyo1_000042</name>
</gene>
<evidence type="ECO:0000256" key="12">
    <source>
        <dbReference type="ARBA" id="ARBA00023180"/>
    </source>
</evidence>
<dbReference type="InterPro" id="IPR017871">
    <property type="entry name" value="ABC_transporter-like_CS"/>
</dbReference>
<dbReference type="GO" id="GO:0005524">
    <property type="term" value="F:ATP binding"/>
    <property type="evidence" value="ECO:0007669"/>
    <property type="project" value="UniProtKB-KW"/>
</dbReference>
<evidence type="ECO:0000259" key="16">
    <source>
        <dbReference type="PROSITE" id="PS50929"/>
    </source>
</evidence>
<comment type="caution">
    <text evidence="17">The sequence shown here is derived from an EMBL/GenBank/DDBJ whole genome shotgun (WGS) entry which is preliminary data.</text>
</comment>
<dbReference type="Gene3D" id="3.40.50.300">
    <property type="entry name" value="P-loop containing nucleotide triphosphate hydrolases"/>
    <property type="match status" value="1"/>
</dbReference>
<dbReference type="FunFam" id="1.20.1560.10:FF:000018">
    <property type="entry name" value="ATP-binding cassette subfamily B member 11"/>
    <property type="match status" value="1"/>
</dbReference>
<evidence type="ECO:0000256" key="10">
    <source>
        <dbReference type="ARBA" id="ARBA00022989"/>
    </source>
</evidence>
<dbReference type="CDD" id="cd18558">
    <property type="entry name" value="ABC_6TM_Pgp_ABCB1"/>
    <property type="match status" value="1"/>
</dbReference>
<proteinExistence type="inferred from homology"/>
<feature type="transmembrane region" description="Helical" evidence="14">
    <location>
        <begin position="48"/>
        <end position="71"/>
    </location>
</feature>
<dbReference type="InterPro" id="IPR003593">
    <property type="entry name" value="AAA+_ATPase"/>
</dbReference>
<dbReference type="CDD" id="cd03249">
    <property type="entry name" value="ABC_MTABC3_MDL1_MDL2"/>
    <property type="match status" value="1"/>
</dbReference>
<feature type="transmembrane region" description="Helical" evidence="14">
    <location>
        <begin position="713"/>
        <end position="729"/>
    </location>
</feature>
<feature type="compositionally biased region" description="Basic residues" evidence="13">
    <location>
        <begin position="668"/>
        <end position="677"/>
    </location>
</feature>
<dbReference type="PANTHER" id="PTHR43394:SF28">
    <property type="entry name" value="ATP-BINDING CASSETTE SUBFAMILY B MEMBER 1"/>
    <property type="match status" value="1"/>
</dbReference>
<protein>
    <submittedName>
        <fullName evidence="17">ATP binding cassette subfamily B member 1</fullName>
    </submittedName>
</protein>
<feature type="region of interest" description="Disordered" evidence="13">
    <location>
        <begin position="1"/>
        <end position="28"/>
    </location>
</feature>
<dbReference type="EMBL" id="JABWUV010000011">
    <property type="protein sequence ID" value="KAF6319082.1"/>
    <property type="molecule type" value="Genomic_DNA"/>
</dbReference>
<accession>A0A7J7V1W7</accession>
<dbReference type="GO" id="GO:0016887">
    <property type="term" value="F:ATP hydrolysis activity"/>
    <property type="evidence" value="ECO:0007669"/>
    <property type="project" value="InterPro"/>
</dbReference>
<dbReference type="AlphaFoldDB" id="A0A7J7V1W7"/>
<organism evidence="17 18">
    <name type="scientific">Myotis myotis</name>
    <name type="common">Greater mouse-eared bat</name>
    <name type="synonym">Vespertilio myotis</name>
    <dbReference type="NCBI Taxonomy" id="51298"/>
    <lineage>
        <taxon>Eukaryota</taxon>
        <taxon>Metazoa</taxon>
        <taxon>Chordata</taxon>
        <taxon>Craniata</taxon>
        <taxon>Vertebrata</taxon>
        <taxon>Euteleostomi</taxon>
        <taxon>Mammalia</taxon>
        <taxon>Eutheria</taxon>
        <taxon>Laurasiatheria</taxon>
        <taxon>Chiroptera</taxon>
        <taxon>Yangochiroptera</taxon>
        <taxon>Vespertilionidae</taxon>
        <taxon>Myotis</taxon>
    </lineage>
</organism>
<dbReference type="InterPro" id="IPR039421">
    <property type="entry name" value="Type_1_exporter"/>
</dbReference>
<keyword evidence="8" id="KW-0067">ATP-binding</keyword>
<keyword evidence="10 14" id="KW-1133">Transmembrane helix</keyword>
<keyword evidence="6" id="KW-0677">Repeat</keyword>
<evidence type="ECO:0000313" key="17">
    <source>
        <dbReference type="EMBL" id="KAF6319082.1"/>
    </source>
</evidence>
<feature type="compositionally biased region" description="Basic residues" evidence="13">
    <location>
        <begin position="19"/>
        <end position="28"/>
    </location>
</feature>
<name>A0A7J7V1W7_MYOMY</name>
<keyword evidence="12" id="KW-0325">Glycoprotein</keyword>
<evidence type="ECO:0000256" key="3">
    <source>
        <dbReference type="ARBA" id="ARBA00022448"/>
    </source>
</evidence>
<dbReference type="PANTHER" id="PTHR43394">
    <property type="entry name" value="ATP-DEPENDENT PERMEASE MDL1, MITOCHONDRIAL"/>
    <property type="match status" value="1"/>
</dbReference>
<evidence type="ECO:0000256" key="11">
    <source>
        <dbReference type="ARBA" id="ARBA00023136"/>
    </source>
</evidence>
<feature type="transmembrane region" description="Helical" evidence="14">
    <location>
        <begin position="219"/>
        <end position="238"/>
    </location>
</feature>
<keyword evidence="5 14" id="KW-0812">Transmembrane</keyword>
<sequence>MDHEEGRNGGAGEILKMDKKSKKKEKKEKRPTVSVLTMFRYSNWLDRLYMLLGTMAAIIHGAGLPLTMLIFGDMTDSFADAGKFQNTTLPNITFTNMTNQSMISITDPYKKLEEDMTTYAYYYSGIGAGVLVAAYIQVSFWCLAAGRQIFKIRKQFFHSIMRQEIGWFDVHDVGELNTRLTDDVSKINEGIGDKIGMFFQSIATFITGFIVGFTRGWELTLVILAVSPVLGLSAAIWAKILSSFTDKELFAYAKAGAVAEEVLAAIRTVIAFGGQKKELERYNKNLEEAKRIGIRKAITANISMGAAFLLIYASYALAFWYGTSLVLSGKYSIGKVLTVFFSVLIGAFSIGQASPSIEAFANARGAAYEIFKIIDNKPSIDSYSKNGHKPDNIQGNLEFTNVHFSYPSRKEVKILKGLNLQVRSGQTVALVGNSGCGKSTTVQLMQRLYDPTEGMVSIDGQDIRTINVRHLREITGVVSQEPVLFATTIAENIRYGRENVTMDEIEKAVKEANAYDFIMKLPNKFDTLVGERGAQLSGGQKQRIAIARALVRNPKILLLDEATSALDTESEAVVQAALDKARKGRTTIVIAHRLSTVRNADVIAGFDDGVIVEKGNHDELMKEKGIYFKLVTMQTRGNEIELENETSESKSETDALEMSPKDSGSSLVRRRSSRKSIRAPQSQDRKLSEKEALDEDLPPVSFWRILKLNITEWPYFVVGIFCAIINGGLQPAFSVIFSKIIGVSVYVYFWTYL</sequence>
<dbReference type="SMART" id="SM00382">
    <property type="entry name" value="AAA"/>
    <property type="match status" value="1"/>
</dbReference>
<dbReference type="Pfam" id="PF00664">
    <property type="entry name" value="ABC_membrane"/>
    <property type="match status" value="1"/>
</dbReference>
<dbReference type="InterPro" id="IPR011527">
    <property type="entry name" value="ABC1_TM_dom"/>
</dbReference>
<evidence type="ECO:0000256" key="1">
    <source>
        <dbReference type="ARBA" id="ARBA00004141"/>
    </source>
</evidence>
<keyword evidence="4" id="KW-0597">Phosphoprotein</keyword>
<evidence type="ECO:0000256" key="4">
    <source>
        <dbReference type="ARBA" id="ARBA00022553"/>
    </source>
</evidence>
<dbReference type="FunFam" id="3.40.50.300:FF:000479">
    <property type="entry name" value="Multidrug resistance protein 1A"/>
    <property type="match status" value="1"/>
</dbReference>
<feature type="domain" description="ABC transmembrane type-1" evidence="16">
    <location>
        <begin position="51"/>
        <end position="362"/>
    </location>
</feature>
<evidence type="ECO:0000259" key="15">
    <source>
        <dbReference type="PROSITE" id="PS50893"/>
    </source>
</evidence>
<evidence type="ECO:0000256" key="7">
    <source>
        <dbReference type="ARBA" id="ARBA00022741"/>
    </source>
</evidence>
<keyword evidence="7" id="KW-0547">Nucleotide-binding</keyword>
<dbReference type="GO" id="GO:0090374">
    <property type="term" value="P:oligopeptide export from mitochondrion"/>
    <property type="evidence" value="ECO:0007669"/>
    <property type="project" value="TreeGrafter"/>
</dbReference>
<dbReference type="Pfam" id="PF00005">
    <property type="entry name" value="ABC_tran"/>
    <property type="match status" value="1"/>
</dbReference>
<dbReference type="PROSITE" id="PS00211">
    <property type="entry name" value="ABC_TRANSPORTER_1"/>
    <property type="match status" value="1"/>
</dbReference>
<evidence type="ECO:0000256" key="2">
    <source>
        <dbReference type="ARBA" id="ARBA00007577"/>
    </source>
</evidence>
<feature type="region of interest" description="Disordered" evidence="13">
    <location>
        <begin position="639"/>
        <end position="690"/>
    </location>
</feature>
<dbReference type="GO" id="GO:0005743">
    <property type="term" value="C:mitochondrial inner membrane"/>
    <property type="evidence" value="ECO:0007669"/>
    <property type="project" value="TreeGrafter"/>
</dbReference>
<reference evidence="17 18" key="1">
    <citation type="journal article" date="2020" name="Nature">
        <title>Six reference-quality genomes reveal evolution of bat adaptations.</title>
        <authorList>
            <person name="Jebb D."/>
            <person name="Huang Z."/>
            <person name="Pippel M."/>
            <person name="Hughes G.M."/>
            <person name="Lavrichenko K."/>
            <person name="Devanna P."/>
            <person name="Winkler S."/>
            <person name="Jermiin L.S."/>
            <person name="Skirmuntt E.C."/>
            <person name="Katzourakis A."/>
            <person name="Burkitt-Gray L."/>
            <person name="Ray D.A."/>
            <person name="Sullivan K.A.M."/>
            <person name="Roscito J.G."/>
            <person name="Kirilenko B.M."/>
            <person name="Davalos L.M."/>
            <person name="Corthals A.P."/>
            <person name="Power M.L."/>
            <person name="Jones G."/>
            <person name="Ransome R.D."/>
            <person name="Dechmann D.K.N."/>
            <person name="Locatelli A.G."/>
            <person name="Puechmaille S.J."/>
            <person name="Fedrigo O."/>
            <person name="Jarvis E.D."/>
            <person name="Hiller M."/>
            <person name="Vernes S.C."/>
            <person name="Myers E.W."/>
            <person name="Teeling E.C."/>
        </authorList>
    </citation>
    <scope>NUCLEOTIDE SEQUENCE [LARGE SCALE GENOMIC DNA]</scope>
    <source>
        <strain evidence="17">MMyoMyo1</strain>
        <tissue evidence="17">Flight muscle</tissue>
    </source>
</reference>
<feature type="transmembrane region" description="Helical" evidence="14">
    <location>
        <begin position="333"/>
        <end position="351"/>
    </location>
</feature>
<dbReference type="SUPFAM" id="SSF90123">
    <property type="entry name" value="ABC transporter transmembrane region"/>
    <property type="match status" value="1"/>
</dbReference>
<feature type="transmembrane region" description="Helical" evidence="14">
    <location>
        <begin position="195"/>
        <end position="213"/>
    </location>
</feature>
<dbReference type="GO" id="GO:0015421">
    <property type="term" value="F:ABC-type oligopeptide transporter activity"/>
    <property type="evidence" value="ECO:0007669"/>
    <property type="project" value="TreeGrafter"/>
</dbReference>
<evidence type="ECO:0000256" key="9">
    <source>
        <dbReference type="ARBA" id="ARBA00022967"/>
    </source>
</evidence>
<evidence type="ECO:0000256" key="5">
    <source>
        <dbReference type="ARBA" id="ARBA00022692"/>
    </source>
</evidence>
<dbReference type="Proteomes" id="UP000527355">
    <property type="component" value="Unassembled WGS sequence"/>
</dbReference>
<dbReference type="PROSITE" id="PS50929">
    <property type="entry name" value="ABC_TM1F"/>
    <property type="match status" value="1"/>
</dbReference>
<dbReference type="InterPro" id="IPR027417">
    <property type="entry name" value="P-loop_NTPase"/>
</dbReference>
<dbReference type="SUPFAM" id="SSF52540">
    <property type="entry name" value="P-loop containing nucleoside triphosphate hydrolases"/>
    <property type="match status" value="1"/>
</dbReference>
<evidence type="ECO:0000256" key="14">
    <source>
        <dbReference type="SAM" id="Phobius"/>
    </source>
</evidence>
<feature type="transmembrane region" description="Helical" evidence="14">
    <location>
        <begin position="120"/>
        <end position="144"/>
    </location>
</feature>
<comment type="similarity">
    <text evidence="2">Belongs to the ABC transporter superfamily. ABCB family. Multidrug resistance exporter (TC 3.A.1.201) subfamily.</text>
</comment>
<feature type="transmembrane region" description="Helical" evidence="14">
    <location>
        <begin position="298"/>
        <end position="321"/>
    </location>
</feature>
<dbReference type="VEuPathDB" id="HostDB:GeneID_118666260"/>
<feature type="domain" description="ABC transporter" evidence="15">
    <location>
        <begin position="397"/>
        <end position="633"/>
    </location>
</feature>
<evidence type="ECO:0000256" key="8">
    <source>
        <dbReference type="ARBA" id="ARBA00022840"/>
    </source>
</evidence>
<keyword evidence="18" id="KW-1185">Reference proteome</keyword>
<dbReference type="InterPro" id="IPR003439">
    <property type="entry name" value="ABC_transporter-like_ATP-bd"/>
</dbReference>
<dbReference type="PROSITE" id="PS50893">
    <property type="entry name" value="ABC_TRANSPORTER_2"/>
    <property type="match status" value="1"/>
</dbReference>
<dbReference type="InterPro" id="IPR036640">
    <property type="entry name" value="ABC1_TM_sf"/>
</dbReference>
<evidence type="ECO:0000313" key="18">
    <source>
        <dbReference type="Proteomes" id="UP000527355"/>
    </source>
</evidence>
<comment type="subcellular location">
    <subcellularLocation>
        <location evidence="1">Membrane</location>
        <topology evidence="1">Multi-pass membrane protein</topology>
    </subcellularLocation>
</comment>
<evidence type="ECO:0000256" key="13">
    <source>
        <dbReference type="SAM" id="MobiDB-lite"/>
    </source>
</evidence>
<keyword evidence="9" id="KW-1278">Translocase</keyword>